<evidence type="ECO:0000313" key="3">
    <source>
        <dbReference type="Proteomes" id="UP000186323"/>
    </source>
</evidence>
<evidence type="ECO:0000313" key="2">
    <source>
        <dbReference type="EMBL" id="SFV71920.1"/>
    </source>
</evidence>
<feature type="region of interest" description="Disordered" evidence="1">
    <location>
        <begin position="1"/>
        <end position="73"/>
    </location>
</feature>
<dbReference type="Proteomes" id="UP000186323">
    <property type="component" value="Chromosome I"/>
</dbReference>
<gene>
    <name evidence="2" type="ORF">DESPIGER_0015</name>
</gene>
<sequence length="73" mass="8018">MTSPEARRSIASPERACKGGRPSRSRPAWGDRRRLLRQGDLPGPPRDREGQPPAWPLAGVPRAFGAMRKGFSP</sequence>
<protein>
    <submittedName>
        <fullName evidence="2">Uncharacterized protein</fullName>
    </submittedName>
</protein>
<organism evidence="2 3">
    <name type="scientific">Desulfovibrio piger</name>
    <dbReference type="NCBI Taxonomy" id="901"/>
    <lineage>
        <taxon>Bacteria</taxon>
        <taxon>Pseudomonadati</taxon>
        <taxon>Thermodesulfobacteriota</taxon>
        <taxon>Desulfovibrionia</taxon>
        <taxon>Desulfovibrionales</taxon>
        <taxon>Desulfovibrionaceae</taxon>
        <taxon>Desulfovibrio</taxon>
    </lineage>
</organism>
<reference evidence="3" key="1">
    <citation type="submission" date="2016-10" db="EMBL/GenBank/DDBJ databases">
        <authorList>
            <person name="Wegmann U."/>
        </authorList>
    </citation>
    <scope>NUCLEOTIDE SEQUENCE [LARGE SCALE GENOMIC DNA]</scope>
</reference>
<keyword evidence="3" id="KW-1185">Reference proteome</keyword>
<name>A0A1K1LB39_9BACT</name>
<dbReference type="EMBL" id="LT630450">
    <property type="protein sequence ID" value="SFV71920.1"/>
    <property type="molecule type" value="Genomic_DNA"/>
</dbReference>
<proteinExistence type="predicted"/>
<dbReference type="KEGG" id="dpg:DESPIGER_0015"/>
<accession>A0A1K1LB39</accession>
<evidence type="ECO:0000256" key="1">
    <source>
        <dbReference type="SAM" id="MobiDB-lite"/>
    </source>
</evidence>
<dbReference type="AlphaFoldDB" id="A0A1K1LB39"/>